<evidence type="ECO:0000259" key="9">
    <source>
        <dbReference type="Pfam" id="PF05622"/>
    </source>
</evidence>
<dbReference type="InterPro" id="IPR008636">
    <property type="entry name" value="Hook_C"/>
</dbReference>
<dbReference type="OrthoDB" id="49395at2759"/>
<comment type="subcellular location">
    <subcellularLocation>
        <location evidence="1">Cytoplasm</location>
        <location evidence="1">Cytoskeleton</location>
    </subcellularLocation>
</comment>
<protein>
    <recommendedName>
        <fullName evidence="13">Protein Hook-like protein 3</fullName>
    </recommendedName>
</protein>
<evidence type="ECO:0000256" key="8">
    <source>
        <dbReference type="SAM" id="MobiDB-lite"/>
    </source>
</evidence>
<evidence type="ECO:0000256" key="4">
    <source>
        <dbReference type="ARBA" id="ARBA00022701"/>
    </source>
</evidence>
<feature type="coiled-coil region" evidence="7">
    <location>
        <begin position="188"/>
        <end position="346"/>
    </location>
</feature>
<proteinExistence type="inferred from homology"/>
<feature type="coiled-coil region" evidence="7">
    <location>
        <begin position="510"/>
        <end position="537"/>
    </location>
</feature>
<keyword evidence="4" id="KW-0493">Microtubule</keyword>
<dbReference type="EMBL" id="MTYJ01000162">
    <property type="protein sequence ID" value="OQV11771.1"/>
    <property type="molecule type" value="Genomic_DNA"/>
</dbReference>
<keyword evidence="3" id="KW-0963">Cytoplasm</keyword>
<evidence type="ECO:0000256" key="5">
    <source>
        <dbReference type="ARBA" id="ARBA00023054"/>
    </source>
</evidence>
<keyword evidence="5 7" id="KW-0175">Coiled coil</keyword>
<organism evidence="11 12">
    <name type="scientific">Hypsibius exemplaris</name>
    <name type="common">Freshwater tardigrade</name>
    <dbReference type="NCBI Taxonomy" id="2072580"/>
    <lineage>
        <taxon>Eukaryota</taxon>
        <taxon>Metazoa</taxon>
        <taxon>Ecdysozoa</taxon>
        <taxon>Tardigrada</taxon>
        <taxon>Eutardigrada</taxon>
        <taxon>Parachela</taxon>
        <taxon>Hypsibioidea</taxon>
        <taxon>Hypsibiidae</taxon>
        <taxon>Hypsibius</taxon>
    </lineage>
</organism>
<evidence type="ECO:0008006" key="13">
    <source>
        <dbReference type="Google" id="ProtNLM"/>
    </source>
</evidence>
<evidence type="ECO:0000256" key="6">
    <source>
        <dbReference type="ARBA" id="ARBA00023212"/>
    </source>
</evidence>
<dbReference type="GO" id="GO:0051959">
    <property type="term" value="F:dynein light intermediate chain binding"/>
    <property type="evidence" value="ECO:0007669"/>
    <property type="project" value="TreeGrafter"/>
</dbReference>
<gene>
    <name evidence="11" type="ORF">BV898_13966</name>
</gene>
<evidence type="ECO:0000256" key="1">
    <source>
        <dbReference type="ARBA" id="ARBA00004245"/>
    </source>
</evidence>
<dbReference type="Pfam" id="PF19047">
    <property type="entry name" value="HOOK_N"/>
    <property type="match status" value="1"/>
</dbReference>
<feature type="region of interest" description="Disordered" evidence="8">
    <location>
        <begin position="581"/>
        <end position="611"/>
    </location>
</feature>
<evidence type="ECO:0000256" key="3">
    <source>
        <dbReference type="ARBA" id="ARBA00022490"/>
    </source>
</evidence>
<dbReference type="Pfam" id="PF05622">
    <property type="entry name" value="HOOK"/>
    <property type="match status" value="1"/>
</dbReference>
<dbReference type="GO" id="GO:0030705">
    <property type="term" value="P:cytoskeleton-dependent intracellular transport"/>
    <property type="evidence" value="ECO:0007669"/>
    <property type="project" value="InterPro"/>
</dbReference>
<name>A0A1W0W987_HYPEX</name>
<dbReference type="Gene3D" id="1.10.418.10">
    <property type="entry name" value="Calponin-like domain"/>
    <property type="match status" value="1"/>
</dbReference>
<evidence type="ECO:0000256" key="2">
    <source>
        <dbReference type="ARBA" id="ARBA00006946"/>
    </source>
</evidence>
<keyword evidence="6" id="KW-0206">Cytoskeleton</keyword>
<dbReference type="CDD" id="cd22211">
    <property type="entry name" value="HkD_SF"/>
    <property type="match status" value="1"/>
</dbReference>
<dbReference type="PANTHER" id="PTHR18947">
    <property type="entry name" value="HOOK PROTEINS"/>
    <property type="match status" value="1"/>
</dbReference>
<dbReference type="InterPro" id="IPR043936">
    <property type="entry name" value="HOOK_N"/>
</dbReference>
<feature type="domain" description="HOOK N-terminal" evidence="10">
    <location>
        <begin position="20"/>
        <end position="160"/>
    </location>
</feature>
<dbReference type="GO" id="GO:0005874">
    <property type="term" value="C:microtubule"/>
    <property type="evidence" value="ECO:0007669"/>
    <property type="project" value="UniProtKB-KW"/>
</dbReference>
<evidence type="ECO:0000313" key="12">
    <source>
        <dbReference type="Proteomes" id="UP000192578"/>
    </source>
</evidence>
<sequence length="611" mass="69318">MANGRFDMGNVEFEPVDCSDQLFAWFQSLPLFHSYASIHDLSDGEAFLEALQRIDDVEFSDLTSSENHGGETIFLQTLRDRMVEYIEEKQPDGQKHAGRKSMRDLQQRLQDDFEIGGLTATSRLLQLLLVCAVLSPGKEEYIKKMQSLDESVTVVIPIAIDQILAVENHEEPSTAQYAMNGNYDCDKCATLQSEISHLSEEKTRLKTANARLKSELETAVDIENEKSPANRKLVQLQKETATLKESLEKVAASRDELRTRCDELQDQLTSAIVETEQLTRKLAEIDKLRDEVIEWKQTASHLAKFETEVKVYKRKLDDIGDLRQQLKAVENRNTELMTRNLELEQENSQVKVLTSEGDALRVELEKREQEHKLSVKRLESVKQEMAEMKDQITSLEKINLKMETEQTTAHRGSEDLEDDIPVGLDLGSELLPPSVKEDMLRLRMENAELEAKLKTQIETQRAAEEEKTSALQRISEIQSRSDITKMGNLYPDQKEVIQPNGDSGCGDALLAQRDAQIQALENELQSMRRNYAQQQKLITAAWYRMSIKMEQQSSSSRISSLASENERPLSFLEEQRRAVNAPVSSGLRTSNSGASINHASSYRAPSGSFFR</sequence>
<evidence type="ECO:0000313" key="11">
    <source>
        <dbReference type="EMBL" id="OQV11771.1"/>
    </source>
</evidence>
<keyword evidence="12" id="KW-1185">Reference proteome</keyword>
<dbReference type="InterPro" id="IPR036872">
    <property type="entry name" value="CH_dom_sf"/>
</dbReference>
<comment type="similarity">
    <text evidence="2">Belongs to the hook family.</text>
</comment>
<comment type="caution">
    <text evidence="11">The sequence shown here is derived from an EMBL/GenBank/DDBJ whole genome shotgun (WGS) entry which is preliminary data.</text>
</comment>
<dbReference type="PANTHER" id="PTHR18947:SF39">
    <property type="entry name" value="PROTEIN HOOK"/>
    <property type="match status" value="1"/>
</dbReference>
<dbReference type="GO" id="GO:0005737">
    <property type="term" value="C:cytoplasm"/>
    <property type="evidence" value="ECO:0007669"/>
    <property type="project" value="TreeGrafter"/>
</dbReference>
<dbReference type="GO" id="GO:0031122">
    <property type="term" value="P:cytoplasmic microtubule organization"/>
    <property type="evidence" value="ECO:0007669"/>
    <property type="project" value="InterPro"/>
</dbReference>
<feature type="coiled-coil region" evidence="7">
    <location>
        <begin position="371"/>
        <end position="405"/>
    </location>
</feature>
<evidence type="ECO:0000259" key="10">
    <source>
        <dbReference type="Pfam" id="PF19047"/>
    </source>
</evidence>
<dbReference type="GO" id="GO:0008017">
    <property type="term" value="F:microtubule binding"/>
    <property type="evidence" value="ECO:0007669"/>
    <property type="project" value="InterPro"/>
</dbReference>
<evidence type="ECO:0000256" key="7">
    <source>
        <dbReference type="SAM" id="Coils"/>
    </source>
</evidence>
<dbReference type="AlphaFoldDB" id="A0A1W0W987"/>
<accession>A0A1W0W987</accession>
<dbReference type="SUPFAM" id="SSF116907">
    <property type="entry name" value="Hook domain"/>
    <property type="match status" value="1"/>
</dbReference>
<dbReference type="Proteomes" id="UP000192578">
    <property type="component" value="Unassembled WGS sequence"/>
</dbReference>
<feature type="coiled-coil region" evidence="7">
    <location>
        <begin position="439"/>
        <end position="480"/>
    </location>
</feature>
<feature type="domain" description="Hook C-terminal" evidence="9">
    <location>
        <begin position="187"/>
        <end position="464"/>
    </location>
</feature>
<dbReference type="GO" id="GO:0005813">
    <property type="term" value="C:centrosome"/>
    <property type="evidence" value="ECO:0007669"/>
    <property type="project" value="TreeGrafter"/>
</dbReference>
<feature type="compositionally biased region" description="Polar residues" evidence="8">
    <location>
        <begin position="582"/>
        <end position="600"/>
    </location>
</feature>
<reference evidence="12" key="1">
    <citation type="submission" date="2017-01" db="EMBL/GenBank/DDBJ databases">
        <title>Comparative genomics of anhydrobiosis in the tardigrade Hypsibius dujardini.</title>
        <authorList>
            <person name="Yoshida Y."/>
            <person name="Koutsovoulos G."/>
            <person name="Laetsch D."/>
            <person name="Stevens L."/>
            <person name="Kumar S."/>
            <person name="Horikawa D."/>
            <person name="Ishino K."/>
            <person name="Komine S."/>
            <person name="Tomita M."/>
            <person name="Blaxter M."/>
            <person name="Arakawa K."/>
        </authorList>
    </citation>
    <scope>NUCLEOTIDE SEQUENCE [LARGE SCALE GENOMIC DNA]</scope>
    <source>
        <strain evidence="12">Z151</strain>
    </source>
</reference>